<keyword evidence="12" id="KW-0732">Signal</keyword>
<evidence type="ECO:0000259" key="14">
    <source>
        <dbReference type="PROSITE" id="PS51959"/>
    </source>
</evidence>
<keyword evidence="10 12" id="KW-0464">Manganese</keyword>
<evidence type="ECO:0000256" key="2">
    <source>
        <dbReference type="ARBA" id="ARBA00010168"/>
    </source>
</evidence>
<keyword evidence="11" id="KW-0456">Lyase</keyword>
<dbReference type="EMBL" id="MRZV01000837">
    <property type="protein sequence ID" value="PIK43629.1"/>
    <property type="molecule type" value="Genomic_DNA"/>
</dbReference>
<evidence type="ECO:0000256" key="7">
    <source>
        <dbReference type="ARBA" id="ARBA00022801"/>
    </source>
</evidence>
<dbReference type="PANTHER" id="PTHR12439:SF42">
    <property type="entry name" value="ENDORIBONUCLEASE-RELATED"/>
    <property type="match status" value="1"/>
</dbReference>
<sequence length="350" mass="39454">MDVYLAAMMGIILSLCLPTTISAAPPTVDAPHCRNIGCCSGRDDNCYVPISNSEFGIAVCYCDDFCLRSASSDCCTDFPLLCVQRQIDMGTLFSELWQADDNRIDENQYSYELQSSKRDFKNYTDLSAGSLFTSFNEDHIFNKGTFKSFLPLCGYYEVMQGVSENDTSNYLEQVQTYLDDVMDTRVMTIATRHLKDAGFVSDKTDLREKIKAIWFTRYTRQAANDTSAFEHVFCGELKSTSSASGLHNWITLYREEKGGHLDYHGYTGLSVPNQIGVQYTWYDAIKPRTSVMLGISTEFELAIFTAAWLFNPDEVTSFNYVEGDDVFQVDLQTWTSKDGDGQISSAYFLA</sequence>
<dbReference type="SUPFAM" id="SSF142877">
    <property type="entry name" value="EndoU-like"/>
    <property type="match status" value="1"/>
</dbReference>
<dbReference type="AlphaFoldDB" id="A0A2G8K6Q3"/>
<evidence type="ECO:0000256" key="12">
    <source>
        <dbReference type="RuleBase" id="RU367085"/>
    </source>
</evidence>
<keyword evidence="8 12" id="KW-0694">RNA-binding</keyword>
<evidence type="ECO:0000256" key="10">
    <source>
        <dbReference type="ARBA" id="ARBA00023211"/>
    </source>
</evidence>
<dbReference type="GO" id="GO:0046872">
    <property type="term" value="F:metal ion binding"/>
    <property type="evidence" value="ECO:0007669"/>
    <property type="project" value="UniProtKB-UniRule"/>
</dbReference>
<protein>
    <recommendedName>
        <fullName evidence="12">Uridylate-specific endoribonuclease</fullName>
        <ecNumber evidence="12">4.6.1.-</ecNumber>
    </recommendedName>
</protein>
<dbReference type="GO" id="GO:0004521">
    <property type="term" value="F:RNA endonuclease activity"/>
    <property type="evidence" value="ECO:0007669"/>
    <property type="project" value="UniProtKB-UniRule"/>
</dbReference>
<dbReference type="Proteomes" id="UP000230750">
    <property type="component" value="Unassembled WGS sequence"/>
</dbReference>
<name>A0A2G8K6Q3_STIJA</name>
<evidence type="ECO:0000313" key="15">
    <source>
        <dbReference type="EMBL" id="PIK43629.1"/>
    </source>
</evidence>
<dbReference type="GO" id="GO:0003723">
    <property type="term" value="F:RNA binding"/>
    <property type="evidence" value="ECO:0007669"/>
    <property type="project" value="UniProtKB-UniRule"/>
</dbReference>
<dbReference type="InterPro" id="IPR018998">
    <property type="entry name" value="EndoU_C"/>
</dbReference>
<organism evidence="15 16">
    <name type="scientific">Stichopus japonicus</name>
    <name type="common">Sea cucumber</name>
    <dbReference type="NCBI Taxonomy" id="307972"/>
    <lineage>
        <taxon>Eukaryota</taxon>
        <taxon>Metazoa</taxon>
        <taxon>Echinodermata</taxon>
        <taxon>Eleutherozoa</taxon>
        <taxon>Echinozoa</taxon>
        <taxon>Holothuroidea</taxon>
        <taxon>Aspidochirotacea</taxon>
        <taxon>Aspidochirotida</taxon>
        <taxon>Stichopodidae</taxon>
        <taxon>Apostichopus</taxon>
    </lineage>
</organism>
<evidence type="ECO:0000256" key="8">
    <source>
        <dbReference type="ARBA" id="ARBA00022884"/>
    </source>
</evidence>
<dbReference type="GO" id="GO:0016829">
    <property type="term" value="F:lyase activity"/>
    <property type="evidence" value="ECO:0007669"/>
    <property type="project" value="UniProtKB-KW"/>
</dbReference>
<comment type="caution">
    <text evidence="15">The sequence shown here is derived from an EMBL/GenBank/DDBJ whole genome shotgun (WGS) entry which is preliminary data.</text>
</comment>
<evidence type="ECO:0000256" key="5">
    <source>
        <dbReference type="ARBA" id="ARBA00022723"/>
    </source>
</evidence>
<feature type="domain" description="SMB" evidence="13">
    <location>
        <begin position="35"/>
        <end position="86"/>
    </location>
</feature>
<dbReference type="PROSITE" id="PS51959">
    <property type="entry name" value="ENDOU"/>
    <property type="match status" value="1"/>
</dbReference>
<comment type="similarity">
    <text evidence="2 12">Belongs to the ENDOU family.</text>
</comment>
<dbReference type="PROSITE" id="PS50958">
    <property type="entry name" value="SMB_2"/>
    <property type="match status" value="1"/>
</dbReference>
<feature type="chain" id="PRO_5026370080" description="Uridylate-specific endoribonuclease" evidence="12">
    <location>
        <begin position="24"/>
        <end position="350"/>
    </location>
</feature>
<dbReference type="InterPro" id="IPR001212">
    <property type="entry name" value="Somatomedin_B_dom"/>
</dbReference>
<dbReference type="CDD" id="cd21159">
    <property type="entry name" value="XendoU"/>
    <property type="match status" value="1"/>
</dbReference>
<feature type="signal peptide" evidence="12">
    <location>
        <begin position="1"/>
        <end position="23"/>
    </location>
</feature>
<evidence type="ECO:0000259" key="13">
    <source>
        <dbReference type="PROSITE" id="PS50958"/>
    </source>
</evidence>
<evidence type="ECO:0000313" key="16">
    <source>
        <dbReference type="Proteomes" id="UP000230750"/>
    </source>
</evidence>
<evidence type="ECO:0000256" key="1">
    <source>
        <dbReference type="ARBA" id="ARBA00001936"/>
    </source>
</evidence>
<evidence type="ECO:0000256" key="11">
    <source>
        <dbReference type="ARBA" id="ARBA00023239"/>
    </source>
</evidence>
<keyword evidence="6 12" id="KW-0255">Endonuclease</keyword>
<evidence type="ECO:0000256" key="3">
    <source>
        <dbReference type="ARBA" id="ARBA00011245"/>
    </source>
</evidence>
<proteinExistence type="inferred from homology"/>
<dbReference type="Pfam" id="PF09412">
    <property type="entry name" value="XendoU"/>
    <property type="match status" value="1"/>
</dbReference>
<evidence type="ECO:0000256" key="4">
    <source>
        <dbReference type="ARBA" id="ARBA00022722"/>
    </source>
</evidence>
<dbReference type="OrthoDB" id="430326at2759"/>
<reference evidence="15 16" key="1">
    <citation type="journal article" date="2017" name="PLoS Biol.">
        <title>The sea cucumber genome provides insights into morphological evolution and visceral regeneration.</title>
        <authorList>
            <person name="Zhang X."/>
            <person name="Sun L."/>
            <person name="Yuan J."/>
            <person name="Sun Y."/>
            <person name="Gao Y."/>
            <person name="Zhang L."/>
            <person name="Li S."/>
            <person name="Dai H."/>
            <person name="Hamel J.F."/>
            <person name="Liu C."/>
            <person name="Yu Y."/>
            <person name="Liu S."/>
            <person name="Lin W."/>
            <person name="Guo K."/>
            <person name="Jin S."/>
            <person name="Xu P."/>
            <person name="Storey K.B."/>
            <person name="Huan P."/>
            <person name="Zhang T."/>
            <person name="Zhou Y."/>
            <person name="Zhang J."/>
            <person name="Lin C."/>
            <person name="Li X."/>
            <person name="Xing L."/>
            <person name="Huo D."/>
            <person name="Sun M."/>
            <person name="Wang L."/>
            <person name="Mercier A."/>
            <person name="Li F."/>
            <person name="Yang H."/>
            <person name="Xiang J."/>
        </authorList>
    </citation>
    <scope>NUCLEOTIDE SEQUENCE [LARGE SCALE GENOMIC DNA]</scope>
    <source>
        <strain evidence="15">Shaxun</strain>
        <tissue evidence="15">Muscle</tissue>
    </source>
</reference>
<feature type="domain" description="EndoU" evidence="14">
    <location>
        <begin position="85"/>
        <end position="350"/>
    </location>
</feature>
<comment type="subunit">
    <text evidence="3 12">Monomer.</text>
</comment>
<dbReference type="PANTHER" id="PTHR12439">
    <property type="entry name" value="PLACENTAL PROTEIN 11-RELATED"/>
    <property type="match status" value="1"/>
</dbReference>
<keyword evidence="5 12" id="KW-0479">Metal-binding</keyword>
<gene>
    <name evidence="15" type="ORF">BSL78_19511</name>
</gene>
<dbReference type="EC" id="4.6.1.-" evidence="12"/>
<keyword evidence="16" id="KW-1185">Reference proteome</keyword>
<dbReference type="InterPro" id="IPR039787">
    <property type="entry name" value="ENDOU"/>
</dbReference>
<keyword evidence="4 12" id="KW-0540">Nuclease</keyword>
<accession>A0A2G8K6Q3</accession>
<keyword evidence="9" id="KW-1015">Disulfide bond</keyword>
<evidence type="ECO:0000256" key="9">
    <source>
        <dbReference type="ARBA" id="ARBA00023157"/>
    </source>
</evidence>
<dbReference type="InterPro" id="IPR037227">
    <property type="entry name" value="EndoU-like"/>
</dbReference>
<comment type="cofactor">
    <cofactor evidence="1 12">
        <name>Mn(2+)</name>
        <dbReference type="ChEBI" id="CHEBI:29035"/>
    </cofactor>
</comment>
<dbReference type="GO" id="GO:0016787">
    <property type="term" value="F:hydrolase activity"/>
    <property type="evidence" value="ECO:0007669"/>
    <property type="project" value="UniProtKB-KW"/>
</dbReference>
<keyword evidence="7 12" id="KW-0378">Hydrolase</keyword>
<comment type="catalytic activity">
    <reaction evidence="12">
        <text>ribonucleotidyl-uridine-RNA = a 5'-end dephospho-uridine-RNA + a 3'-end 2',3'-cyclophospho-ribonucleotide-RNA</text>
        <dbReference type="Rhea" id="RHEA:67792"/>
        <dbReference type="Rhea" id="RHEA-COMP:10464"/>
        <dbReference type="Rhea" id="RHEA-COMP:17354"/>
        <dbReference type="Rhea" id="RHEA-COMP:17356"/>
        <dbReference type="ChEBI" id="CHEBI:83064"/>
        <dbReference type="ChEBI" id="CHEBI:173117"/>
        <dbReference type="ChEBI" id="CHEBI:173224"/>
    </reaction>
</comment>
<evidence type="ECO:0000256" key="6">
    <source>
        <dbReference type="ARBA" id="ARBA00022759"/>
    </source>
</evidence>